<keyword evidence="2" id="KW-0560">Oxidoreductase</keyword>
<reference evidence="5" key="1">
    <citation type="submission" date="2023-06" db="EMBL/GenBank/DDBJ databases">
        <title>Multi-omics analyses reveal the molecular pathogenesis toolkit of Lasiodiplodia hormozganensis, a cross-kingdom pathogen.</title>
        <authorList>
            <person name="Felix C."/>
            <person name="Meneses R."/>
            <person name="Goncalves M.F.M."/>
            <person name="Tilleman L."/>
            <person name="Duarte A.S."/>
            <person name="Jorrin-Novo J.V."/>
            <person name="Van De Peer Y."/>
            <person name="Deforce D."/>
            <person name="Van Nieuwerburgh F."/>
            <person name="Esteves A.C."/>
            <person name="Alves A."/>
        </authorList>
    </citation>
    <scope>NUCLEOTIDE SEQUENCE</scope>
    <source>
        <strain evidence="5">CBS 339.90</strain>
    </source>
</reference>
<sequence length="307" mass="30319">MTMRDEYPLHTLGFIGCGKLGSALLQGLLAAPPPPTLQHIHITVRTPSSAAHIHSTFLSSASATTPTVTLNTADPLTTCLAADAIILACKPTQHAAILGAPGIAAALAGKPLISLLGGVTEEQLAASLALSPPTTSSGSNPDAPPTIIVRAMPNAAAAVRRSTTLLASSAFAAPAASGNGGTAMMKDAIIRLFATLGSSTAPPRVVSPHTLEAAAVVAASGPAFFARVVGAVADELHGLLLAEQTGCAGGAEDANAAAELALQLAAGAMGGAAALVEQGGWSAEEVERRVASVGGSTEKGLGVLGER</sequence>
<feature type="domain" description="Pyrroline-5-carboxylate reductase catalytic N-terminal" evidence="3">
    <location>
        <begin position="12"/>
        <end position="116"/>
    </location>
</feature>
<evidence type="ECO:0000313" key="6">
    <source>
        <dbReference type="Proteomes" id="UP001175001"/>
    </source>
</evidence>
<dbReference type="Gene3D" id="3.40.50.720">
    <property type="entry name" value="NAD(P)-binding Rossmann-like Domain"/>
    <property type="match status" value="1"/>
</dbReference>
<evidence type="ECO:0000259" key="4">
    <source>
        <dbReference type="Pfam" id="PF14748"/>
    </source>
</evidence>
<dbReference type="AlphaFoldDB" id="A0AA39WNR3"/>
<dbReference type="Gene3D" id="1.10.3730.10">
    <property type="entry name" value="ProC C-terminal domain-like"/>
    <property type="match status" value="1"/>
</dbReference>
<dbReference type="PANTHER" id="PTHR11645:SF0">
    <property type="entry name" value="PYRROLINE-5-CARBOXYLATE REDUCTASE 3"/>
    <property type="match status" value="1"/>
</dbReference>
<dbReference type="Proteomes" id="UP001175001">
    <property type="component" value="Unassembled WGS sequence"/>
</dbReference>
<feature type="domain" description="Pyrroline-5-carboxylate reductase dimerisation" evidence="4">
    <location>
        <begin position="250"/>
        <end position="305"/>
    </location>
</feature>
<accession>A0AA39WNR3</accession>
<evidence type="ECO:0000256" key="1">
    <source>
        <dbReference type="ARBA" id="ARBA00005525"/>
    </source>
</evidence>
<keyword evidence="6" id="KW-1185">Reference proteome</keyword>
<dbReference type="SUPFAM" id="SSF48179">
    <property type="entry name" value="6-phosphogluconate dehydrogenase C-terminal domain-like"/>
    <property type="match status" value="1"/>
</dbReference>
<dbReference type="InterPro" id="IPR036291">
    <property type="entry name" value="NAD(P)-bd_dom_sf"/>
</dbReference>
<dbReference type="InterPro" id="IPR029036">
    <property type="entry name" value="P5CR_dimer"/>
</dbReference>
<comment type="similarity">
    <text evidence="1">Belongs to the pyrroline-5-carboxylate reductase family.</text>
</comment>
<dbReference type="PANTHER" id="PTHR11645">
    <property type="entry name" value="PYRROLINE-5-CARBOXYLATE REDUCTASE"/>
    <property type="match status" value="1"/>
</dbReference>
<dbReference type="Pfam" id="PF03807">
    <property type="entry name" value="F420_oxidored"/>
    <property type="match status" value="1"/>
</dbReference>
<feature type="non-terminal residue" evidence="5">
    <location>
        <position position="307"/>
    </location>
</feature>
<dbReference type="GO" id="GO:0055129">
    <property type="term" value="P:L-proline biosynthetic process"/>
    <property type="evidence" value="ECO:0007669"/>
    <property type="project" value="TreeGrafter"/>
</dbReference>
<protein>
    <recommendedName>
        <fullName evidence="7">Pyrroline-5-carboxylate reductase</fullName>
    </recommendedName>
</protein>
<dbReference type="EMBL" id="JAUJDW010000174">
    <property type="protein sequence ID" value="KAK0618751.1"/>
    <property type="molecule type" value="Genomic_DNA"/>
</dbReference>
<name>A0AA39WNR3_9PEZI</name>
<dbReference type="Pfam" id="PF14748">
    <property type="entry name" value="P5CR_dimer"/>
    <property type="match status" value="1"/>
</dbReference>
<dbReference type="PROSITE" id="PS51257">
    <property type="entry name" value="PROKAR_LIPOPROTEIN"/>
    <property type="match status" value="1"/>
</dbReference>
<proteinExistence type="inferred from homology"/>
<dbReference type="InterPro" id="IPR028939">
    <property type="entry name" value="P5C_Rdtase_cat_N"/>
</dbReference>
<evidence type="ECO:0000256" key="2">
    <source>
        <dbReference type="ARBA" id="ARBA00023002"/>
    </source>
</evidence>
<dbReference type="SUPFAM" id="SSF51735">
    <property type="entry name" value="NAD(P)-binding Rossmann-fold domains"/>
    <property type="match status" value="1"/>
</dbReference>
<evidence type="ECO:0008006" key="7">
    <source>
        <dbReference type="Google" id="ProtNLM"/>
    </source>
</evidence>
<organism evidence="5 6">
    <name type="scientific">Lasiodiplodia hormozganensis</name>
    <dbReference type="NCBI Taxonomy" id="869390"/>
    <lineage>
        <taxon>Eukaryota</taxon>
        <taxon>Fungi</taxon>
        <taxon>Dikarya</taxon>
        <taxon>Ascomycota</taxon>
        <taxon>Pezizomycotina</taxon>
        <taxon>Dothideomycetes</taxon>
        <taxon>Dothideomycetes incertae sedis</taxon>
        <taxon>Botryosphaeriales</taxon>
        <taxon>Botryosphaeriaceae</taxon>
        <taxon>Lasiodiplodia</taxon>
    </lineage>
</organism>
<gene>
    <name evidence="5" type="ORF">DIS24_g11569</name>
</gene>
<dbReference type="InterPro" id="IPR008927">
    <property type="entry name" value="6-PGluconate_DH-like_C_sf"/>
</dbReference>
<evidence type="ECO:0000259" key="3">
    <source>
        <dbReference type="Pfam" id="PF03807"/>
    </source>
</evidence>
<evidence type="ECO:0000313" key="5">
    <source>
        <dbReference type="EMBL" id="KAK0618751.1"/>
    </source>
</evidence>
<comment type="caution">
    <text evidence="5">The sequence shown here is derived from an EMBL/GenBank/DDBJ whole genome shotgun (WGS) entry which is preliminary data.</text>
</comment>
<dbReference type="GO" id="GO:0004735">
    <property type="term" value="F:pyrroline-5-carboxylate reductase activity"/>
    <property type="evidence" value="ECO:0007669"/>
    <property type="project" value="TreeGrafter"/>
</dbReference>